<proteinExistence type="predicted"/>
<name>A0A7E4WCN6_PANRE</name>
<keyword evidence="1" id="KW-1185">Reference proteome</keyword>
<sequence>MNLRKHFPHAEVQMDIEEVPKREPEKRCLLCKDPANTVGEDAFDLSPVGTDEKGCKVKELKCRKSGFTIGGTNSAKGVITCKDNEKWSFGEQELPQSPCVKMNCAKCIVPDTKGYKVTPLASDDKGCLGYSVFCGTETGVASNLHIDGTKGLTGTAVVCNDKTKWSYKIAEKVDPIVIANDSPFCNSY</sequence>
<evidence type="ECO:0000313" key="2">
    <source>
        <dbReference type="WBParaSite" id="Pan_g9192.t1"/>
    </source>
</evidence>
<organism evidence="1 2">
    <name type="scientific">Panagrellus redivivus</name>
    <name type="common">Microworm</name>
    <dbReference type="NCBI Taxonomy" id="6233"/>
    <lineage>
        <taxon>Eukaryota</taxon>
        <taxon>Metazoa</taxon>
        <taxon>Ecdysozoa</taxon>
        <taxon>Nematoda</taxon>
        <taxon>Chromadorea</taxon>
        <taxon>Rhabditida</taxon>
        <taxon>Tylenchina</taxon>
        <taxon>Panagrolaimomorpha</taxon>
        <taxon>Panagrolaimoidea</taxon>
        <taxon>Panagrolaimidae</taxon>
        <taxon>Panagrellus</taxon>
    </lineage>
</organism>
<dbReference type="Proteomes" id="UP000492821">
    <property type="component" value="Unassembled WGS sequence"/>
</dbReference>
<reference evidence="1" key="1">
    <citation type="journal article" date="2013" name="Genetics">
        <title>The draft genome and transcriptome of Panagrellus redivivus are shaped by the harsh demands of a free-living lifestyle.</title>
        <authorList>
            <person name="Srinivasan J."/>
            <person name="Dillman A.R."/>
            <person name="Macchietto M.G."/>
            <person name="Heikkinen L."/>
            <person name="Lakso M."/>
            <person name="Fracchia K.M."/>
            <person name="Antoshechkin I."/>
            <person name="Mortazavi A."/>
            <person name="Wong G."/>
            <person name="Sternberg P.W."/>
        </authorList>
    </citation>
    <scope>NUCLEOTIDE SEQUENCE [LARGE SCALE GENOMIC DNA]</scope>
    <source>
        <strain evidence="1">MT8872</strain>
    </source>
</reference>
<dbReference type="AlphaFoldDB" id="A0A7E4WCN6"/>
<evidence type="ECO:0000313" key="1">
    <source>
        <dbReference type="Proteomes" id="UP000492821"/>
    </source>
</evidence>
<reference evidence="2" key="2">
    <citation type="submission" date="2020-10" db="UniProtKB">
        <authorList>
            <consortium name="WormBaseParasite"/>
        </authorList>
    </citation>
    <scope>IDENTIFICATION</scope>
</reference>
<accession>A0A7E4WCN6</accession>
<dbReference type="WBParaSite" id="Pan_g9192.t1">
    <property type="protein sequence ID" value="Pan_g9192.t1"/>
    <property type="gene ID" value="Pan_g9192"/>
</dbReference>
<protein>
    <submittedName>
        <fullName evidence="2">Sushi domain-containing protein</fullName>
    </submittedName>
</protein>